<dbReference type="AlphaFoldDB" id="A0A7S3PE86"/>
<dbReference type="EMBL" id="HBIM01024816">
    <property type="protein sequence ID" value="CAE0421792.1"/>
    <property type="molecule type" value="Transcribed_RNA"/>
</dbReference>
<organism evidence="2">
    <name type="scientific">Amphora coffeiformis</name>
    <dbReference type="NCBI Taxonomy" id="265554"/>
    <lineage>
        <taxon>Eukaryota</taxon>
        <taxon>Sar</taxon>
        <taxon>Stramenopiles</taxon>
        <taxon>Ochrophyta</taxon>
        <taxon>Bacillariophyta</taxon>
        <taxon>Bacillariophyceae</taxon>
        <taxon>Bacillariophycidae</taxon>
        <taxon>Thalassiophysales</taxon>
        <taxon>Catenulaceae</taxon>
        <taxon>Amphora</taxon>
    </lineage>
</organism>
<feature type="region of interest" description="Disordered" evidence="1">
    <location>
        <begin position="1"/>
        <end position="26"/>
    </location>
</feature>
<proteinExistence type="predicted"/>
<accession>A0A7S3PE86</accession>
<protein>
    <submittedName>
        <fullName evidence="2">Uncharacterized protein</fullName>
    </submittedName>
</protein>
<sequence length="126" mass="14611">MSQSGRPDELSLPGGQTRNVHEDGRRRTRTLCHEATEQEDDVLNCRVLVIPLHDAIETKKRHMGISSRACSLVRMYRLCRIRGSQEQRHKVRSRRGFQSLSTWYKLGSWSKKSHSGSHRDRGRTDL</sequence>
<evidence type="ECO:0000313" key="2">
    <source>
        <dbReference type="EMBL" id="CAE0421792.1"/>
    </source>
</evidence>
<evidence type="ECO:0000256" key="1">
    <source>
        <dbReference type="SAM" id="MobiDB-lite"/>
    </source>
</evidence>
<name>A0A7S3PE86_9STRA</name>
<reference evidence="2" key="1">
    <citation type="submission" date="2021-01" db="EMBL/GenBank/DDBJ databases">
        <authorList>
            <person name="Corre E."/>
            <person name="Pelletier E."/>
            <person name="Niang G."/>
            <person name="Scheremetjew M."/>
            <person name="Finn R."/>
            <person name="Kale V."/>
            <person name="Holt S."/>
            <person name="Cochrane G."/>
            <person name="Meng A."/>
            <person name="Brown T."/>
            <person name="Cohen L."/>
        </authorList>
    </citation>
    <scope>NUCLEOTIDE SEQUENCE</scope>
    <source>
        <strain evidence="2">CCMP127</strain>
    </source>
</reference>
<gene>
    <name evidence="2" type="ORF">ACOF00016_LOCUS18417</name>
</gene>